<dbReference type="RefSeq" id="WP_146356240.1">
    <property type="nucleotide sequence ID" value="NZ_JBFBFL010000002.1"/>
</dbReference>
<feature type="region of interest" description="Disordered" evidence="1">
    <location>
        <begin position="201"/>
        <end position="224"/>
    </location>
</feature>
<dbReference type="AlphaFoldDB" id="A0A5M8QFP8"/>
<reference evidence="3 4" key="1">
    <citation type="submission" date="2019-08" db="EMBL/GenBank/DDBJ databases">
        <title>Agrococcus lahaulensis sp. nov., isolated from a cold desert of the Indian Himalayas.</title>
        <authorList>
            <person name="Qu J.H."/>
        </authorList>
    </citation>
    <scope>NUCLEOTIDE SEQUENCE [LARGE SCALE GENOMIC DNA]</scope>
    <source>
        <strain evidence="3 4">NS18</strain>
    </source>
</reference>
<dbReference type="EMBL" id="VOIR01000013">
    <property type="protein sequence ID" value="KAA6433784.1"/>
    <property type="molecule type" value="Genomic_DNA"/>
</dbReference>
<feature type="transmembrane region" description="Helical" evidence="2">
    <location>
        <begin position="104"/>
        <end position="127"/>
    </location>
</feature>
<accession>A0A5M8QFP8</accession>
<name>A0A5M8QFP8_9MICO</name>
<evidence type="ECO:0008006" key="5">
    <source>
        <dbReference type="Google" id="ProtNLM"/>
    </source>
</evidence>
<keyword evidence="4" id="KW-1185">Reference proteome</keyword>
<keyword evidence="2" id="KW-0472">Membrane</keyword>
<keyword evidence="2" id="KW-1133">Transmembrane helix</keyword>
<evidence type="ECO:0000313" key="4">
    <source>
        <dbReference type="Proteomes" id="UP000323221"/>
    </source>
</evidence>
<dbReference type="OrthoDB" id="5198533at2"/>
<evidence type="ECO:0000313" key="3">
    <source>
        <dbReference type="EMBL" id="KAA6433784.1"/>
    </source>
</evidence>
<comment type="caution">
    <text evidence="3">The sequence shown here is derived from an EMBL/GenBank/DDBJ whole genome shotgun (WGS) entry which is preliminary data.</text>
</comment>
<protein>
    <recommendedName>
        <fullName evidence="5">Transmembrane protein</fullName>
    </recommendedName>
</protein>
<evidence type="ECO:0000256" key="1">
    <source>
        <dbReference type="SAM" id="MobiDB-lite"/>
    </source>
</evidence>
<feature type="transmembrane region" description="Helical" evidence="2">
    <location>
        <begin position="12"/>
        <end position="33"/>
    </location>
</feature>
<dbReference type="Proteomes" id="UP000323221">
    <property type="component" value="Unassembled WGS sequence"/>
</dbReference>
<gene>
    <name evidence="3" type="ORF">FQ330_06800</name>
</gene>
<proteinExistence type="predicted"/>
<sequence>MQLYSSRPVAAAWQVVADLAAITTIAVSVWIALQVRDAIASLGGFGRQIEDAGTGFSTTLSDAGDALAQVPLIGDGVAQPFRDASGSADDLAAAGTALTSTIELLAATVGTALWLLPTLLVLLVWLLPRLRFATRARASAALARTREGRDLLALRAVATQPTRRLLATVADPVAAIRTGDEPGLRALAALELRSAGVRVAVAGPGPGTGPGAGVAAATRKGRRP</sequence>
<evidence type="ECO:0000256" key="2">
    <source>
        <dbReference type="SAM" id="Phobius"/>
    </source>
</evidence>
<organism evidence="3 4">
    <name type="scientific">Agrococcus sediminis</name>
    <dbReference type="NCBI Taxonomy" id="2599924"/>
    <lineage>
        <taxon>Bacteria</taxon>
        <taxon>Bacillati</taxon>
        <taxon>Actinomycetota</taxon>
        <taxon>Actinomycetes</taxon>
        <taxon>Micrococcales</taxon>
        <taxon>Microbacteriaceae</taxon>
        <taxon>Agrococcus</taxon>
    </lineage>
</organism>
<keyword evidence="2" id="KW-0812">Transmembrane</keyword>